<name>A0AAE1Q948_9EUCA</name>
<feature type="compositionally biased region" description="Basic and acidic residues" evidence="1">
    <location>
        <begin position="1"/>
        <end position="18"/>
    </location>
</feature>
<dbReference type="Proteomes" id="UP001292094">
    <property type="component" value="Unassembled WGS sequence"/>
</dbReference>
<evidence type="ECO:0000313" key="3">
    <source>
        <dbReference type="Proteomes" id="UP001292094"/>
    </source>
</evidence>
<feature type="region of interest" description="Disordered" evidence="1">
    <location>
        <begin position="52"/>
        <end position="77"/>
    </location>
</feature>
<dbReference type="EMBL" id="JAWZYT010000511">
    <property type="protein sequence ID" value="KAK4322569.1"/>
    <property type="molecule type" value="Genomic_DNA"/>
</dbReference>
<comment type="caution">
    <text evidence="2">The sequence shown here is derived from an EMBL/GenBank/DDBJ whole genome shotgun (WGS) entry which is preliminary data.</text>
</comment>
<dbReference type="AlphaFoldDB" id="A0AAE1Q948"/>
<keyword evidence="3" id="KW-1185">Reference proteome</keyword>
<protein>
    <submittedName>
        <fullName evidence="2">Uncharacterized protein</fullName>
    </submittedName>
</protein>
<sequence length="122" mass="13637">MKEEGDFGKRFEVEKVKEEEGEGEIGYEKEVETEEGEGEIGKRFEVEKHALSHRPLTPNQPTIQPPNPPGHPPRPHSTIVISVLSNRFGIPSLSETKITGGGRRQEANQGLGWYFSQTLKIS</sequence>
<organism evidence="2 3">
    <name type="scientific">Petrolisthes manimaculis</name>
    <dbReference type="NCBI Taxonomy" id="1843537"/>
    <lineage>
        <taxon>Eukaryota</taxon>
        <taxon>Metazoa</taxon>
        <taxon>Ecdysozoa</taxon>
        <taxon>Arthropoda</taxon>
        <taxon>Crustacea</taxon>
        <taxon>Multicrustacea</taxon>
        <taxon>Malacostraca</taxon>
        <taxon>Eumalacostraca</taxon>
        <taxon>Eucarida</taxon>
        <taxon>Decapoda</taxon>
        <taxon>Pleocyemata</taxon>
        <taxon>Anomura</taxon>
        <taxon>Galatheoidea</taxon>
        <taxon>Porcellanidae</taxon>
        <taxon>Petrolisthes</taxon>
    </lineage>
</organism>
<feature type="compositionally biased region" description="Acidic residues" evidence="1">
    <location>
        <begin position="19"/>
        <end position="38"/>
    </location>
</feature>
<accession>A0AAE1Q948</accession>
<gene>
    <name evidence="2" type="ORF">Pmani_006680</name>
</gene>
<feature type="compositionally biased region" description="Pro residues" evidence="1">
    <location>
        <begin position="63"/>
        <end position="72"/>
    </location>
</feature>
<feature type="region of interest" description="Disordered" evidence="1">
    <location>
        <begin position="1"/>
        <end position="40"/>
    </location>
</feature>
<evidence type="ECO:0000256" key="1">
    <source>
        <dbReference type="SAM" id="MobiDB-lite"/>
    </source>
</evidence>
<reference evidence="2" key="1">
    <citation type="submission" date="2023-11" db="EMBL/GenBank/DDBJ databases">
        <title>Genome assemblies of two species of porcelain crab, Petrolisthes cinctipes and Petrolisthes manimaculis (Anomura: Porcellanidae).</title>
        <authorList>
            <person name="Angst P."/>
        </authorList>
    </citation>
    <scope>NUCLEOTIDE SEQUENCE</scope>
    <source>
        <strain evidence="2">PB745_02</strain>
        <tissue evidence="2">Gill</tissue>
    </source>
</reference>
<evidence type="ECO:0000313" key="2">
    <source>
        <dbReference type="EMBL" id="KAK4322569.1"/>
    </source>
</evidence>
<proteinExistence type="predicted"/>